<dbReference type="InterPro" id="IPR012349">
    <property type="entry name" value="Split_barrel_FMN-bd"/>
</dbReference>
<name>A0ABN3L2Q5_9ACTN</name>
<dbReference type="SUPFAM" id="SSF50475">
    <property type="entry name" value="FMN-binding split barrel"/>
    <property type="match status" value="1"/>
</dbReference>
<organism evidence="1 2">
    <name type="scientific">Streptomyces gobitricini</name>
    <dbReference type="NCBI Taxonomy" id="68211"/>
    <lineage>
        <taxon>Bacteria</taxon>
        <taxon>Bacillati</taxon>
        <taxon>Actinomycetota</taxon>
        <taxon>Actinomycetes</taxon>
        <taxon>Kitasatosporales</taxon>
        <taxon>Streptomycetaceae</taxon>
        <taxon>Streptomyces</taxon>
    </lineage>
</organism>
<sequence>MRPTDETPAGAIPAGTIPAGTIPAGTMPGDATPADAIELLGRVRYGRIATSMRAMPFMAPARHVLVDGSVVLRLHRDLGCHRACDGSVVAYGADNLGSGADVLWSVQVTGTAHVIAPSEREVALFGPPPRWTDGAGSGSAYVRVRPAFATVQMLDSPGGSGERPSHHAP</sequence>
<dbReference type="Gene3D" id="2.30.110.10">
    <property type="entry name" value="Electron Transport, Fmn-binding Protein, Chain A"/>
    <property type="match status" value="1"/>
</dbReference>
<comment type="caution">
    <text evidence="1">The sequence shown here is derived from an EMBL/GenBank/DDBJ whole genome shotgun (WGS) entry which is preliminary data.</text>
</comment>
<gene>
    <name evidence="1" type="ORF">GCM10010393_00910</name>
</gene>
<evidence type="ECO:0000313" key="1">
    <source>
        <dbReference type="EMBL" id="GAA2474931.1"/>
    </source>
</evidence>
<reference evidence="1 2" key="1">
    <citation type="journal article" date="2019" name="Int. J. Syst. Evol. Microbiol.">
        <title>The Global Catalogue of Microorganisms (GCM) 10K type strain sequencing project: providing services to taxonomists for standard genome sequencing and annotation.</title>
        <authorList>
            <consortium name="The Broad Institute Genomics Platform"/>
            <consortium name="The Broad Institute Genome Sequencing Center for Infectious Disease"/>
            <person name="Wu L."/>
            <person name="Ma J."/>
        </authorList>
    </citation>
    <scope>NUCLEOTIDE SEQUENCE [LARGE SCALE GENOMIC DNA]</scope>
    <source>
        <strain evidence="1 2">JCM 5062</strain>
    </source>
</reference>
<evidence type="ECO:0000313" key="2">
    <source>
        <dbReference type="Proteomes" id="UP001499942"/>
    </source>
</evidence>
<accession>A0ABN3L2Q5</accession>
<evidence type="ECO:0008006" key="3">
    <source>
        <dbReference type="Google" id="ProtNLM"/>
    </source>
</evidence>
<proteinExistence type="predicted"/>
<dbReference type="Pfam" id="PF12900">
    <property type="entry name" value="Pyridox_ox_2"/>
    <property type="match status" value="1"/>
</dbReference>
<dbReference type="Proteomes" id="UP001499942">
    <property type="component" value="Unassembled WGS sequence"/>
</dbReference>
<dbReference type="InterPro" id="IPR024747">
    <property type="entry name" value="Pyridox_Oxase-rel"/>
</dbReference>
<dbReference type="RefSeq" id="WP_425575540.1">
    <property type="nucleotide sequence ID" value="NZ_BAAASR010000001.1"/>
</dbReference>
<protein>
    <recommendedName>
        <fullName evidence="3">Pyridoxamine 5'-phosphate oxidase family protein</fullName>
    </recommendedName>
</protein>
<dbReference type="EMBL" id="BAAASR010000001">
    <property type="protein sequence ID" value="GAA2474931.1"/>
    <property type="molecule type" value="Genomic_DNA"/>
</dbReference>
<keyword evidence="2" id="KW-1185">Reference proteome</keyword>